<dbReference type="Pfam" id="PF01323">
    <property type="entry name" value="DSBA"/>
    <property type="match status" value="1"/>
</dbReference>
<proteinExistence type="predicted"/>
<accession>A0ABV6R9D7</accession>
<protein>
    <submittedName>
        <fullName evidence="2">DsbA family protein</fullName>
    </submittedName>
</protein>
<organism evidence="2 3">
    <name type="scientific">Brachybacterium hainanense</name>
    <dbReference type="NCBI Taxonomy" id="1541174"/>
    <lineage>
        <taxon>Bacteria</taxon>
        <taxon>Bacillati</taxon>
        <taxon>Actinomycetota</taxon>
        <taxon>Actinomycetes</taxon>
        <taxon>Micrococcales</taxon>
        <taxon>Dermabacteraceae</taxon>
        <taxon>Brachybacterium</taxon>
    </lineage>
</organism>
<gene>
    <name evidence="2" type="ORF">ACFFF6_06475</name>
</gene>
<feature type="domain" description="DSBA-like thioredoxin" evidence="1">
    <location>
        <begin position="23"/>
        <end position="224"/>
    </location>
</feature>
<reference evidence="2 3" key="1">
    <citation type="submission" date="2024-09" db="EMBL/GenBank/DDBJ databases">
        <authorList>
            <person name="Sun Q."/>
            <person name="Mori K."/>
        </authorList>
    </citation>
    <scope>NUCLEOTIDE SEQUENCE [LARGE SCALE GENOMIC DNA]</scope>
    <source>
        <strain evidence="2 3">CICC 10874</strain>
    </source>
</reference>
<dbReference type="EMBL" id="JBHLSV010000005">
    <property type="protein sequence ID" value="MFC0673595.1"/>
    <property type="molecule type" value="Genomic_DNA"/>
</dbReference>
<dbReference type="SUPFAM" id="SSF52833">
    <property type="entry name" value="Thioredoxin-like"/>
    <property type="match status" value="1"/>
</dbReference>
<dbReference type="InterPro" id="IPR001853">
    <property type="entry name" value="DSBA-like_thioredoxin_dom"/>
</dbReference>
<dbReference type="PANTHER" id="PTHR13887:SF41">
    <property type="entry name" value="THIOREDOXIN SUPERFAMILY PROTEIN"/>
    <property type="match status" value="1"/>
</dbReference>
<dbReference type="Gene3D" id="3.40.30.10">
    <property type="entry name" value="Glutaredoxin"/>
    <property type="match status" value="1"/>
</dbReference>
<evidence type="ECO:0000259" key="1">
    <source>
        <dbReference type="Pfam" id="PF01323"/>
    </source>
</evidence>
<sequence length="248" mass="26648">MTARDVAAGPPAAAPAGRELLLIDVWADVICPFCLLGDEQLRRAIEAEGLDDRVEVRIRRHSFELDPHAPTEARSSLDYLAAKMGTDRDTVAQREEKVRSAAQELGLGFTLDRPVANTLPVHRAVQHASREGRDHELFRAVQRAYFAGDLDPFDEDALVELASGLGLEERALRAALADPVSEQAVRTDEDAARQLGVNAVPFTVIAGRLGVPGAVGVDAFREALREGVALQEADGGVDPEAPDAESDS</sequence>
<evidence type="ECO:0000313" key="2">
    <source>
        <dbReference type="EMBL" id="MFC0673595.1"/>
    </source>
</evidence>
<dbReference type="Proteomes" id="UP001589793">
    <property type="component" value="Unassembled WGS sequence"/>
</dbReference>
<dbReference type="PANTHER" id="PTHR13887">
    <property type="entry name" value="GLUTATHIONE S-TRANSFERASE KAPPA"/>
    <property type="match status" value="1"/>
</dbReference>
<name>A0ABV6R9D7_9MICO</name>
<comment type="caution">
    <text evidence="2">The sequence shown here is derived from an EMBL/GenBank/DDBJ whole genome shotgun (WGS) entry which is preliminary data.</text>
</comment>
<dbReference type="InterPro" id="IPR036249">
    <property type="entry name" value="Thioredoxin-like_sf"/>
</dbReference>
<keyword evidence="3" id="KW-1185">Reference proteome</keyword>
<dbReference type="RefSeq" id="WP_376979275.1">
    <property type="nucleotide sequence ID" value="NZ_JBHLSV010000005.1"/>
</dbReference>
<dbReference type="CDD" id="cd03024">
    <property type="entry name" value="DsbA_FrnE"/>
    <property type="match status" value="1"/>
</dbReference>
<evidence type="ECO:0000313" key="3">
    <source>
        <dbReference type="Proteomes" id="UP001589793"/>
    </source>
</evidence>